<organism evidence="10 11">
    <name type="scientific">Pseudomethylobacillus aquaticus</name>
    <dbReference type="NCBI Taxonomy" id="2676064"/>
    <lineage>
        <taxon>Bacteria</taxon>
        <taxon>Pseudomonadati</taxon>
        <taxon>Pseudomonadota</taxon>
        <taxon>Betaproteobacteria</taxon>
        <taxon>Nitrosomonadales</taxon>
        <taxon>Methylophilaceae</taxon>
        <taxon>Pseudomethylobacillus</taxon>
    </lineage>
</organism>
<dbReference type="GO" id="GO:0006094">
    <property type="term" value="P:gluconeogenesis"/>
    <property type="evidence" value="ECO:0007669"/>
    <property type="project" value="UniProtKB-UniRule"/>
</dbReference>
<comment type="pathway">
    <text evidence="8 9">Carbohydrate biosynthesis; gluconeogenesis.</text>
</comment>
<dbReference type="UniPathway" id="UPA00138"/>
<comment type="pathway">
    <text evidence="2">Carbohydrate metabolism; erythritol degradation.</text>
</comment>
<evidence type="ECO:0000256" key="5">
    <source>
        <dbReference type="ARBA" id="ARBA00022490"/>
    </source>
</evidence>
<evidence type="ECO:0000313" key="11">
    <source>
        <dbReference type="Proteomes" id="UP000275137"/>
    </source>
</evidence>
<comment type="subunit">
    <text evidence="8 9">Homodimer.</text>
</comment>
<dbReference type="EMBL" id="RJVP01000003">
    <property type="protein sequence ID" value="ROH86204.1"/>
    <property type="molecule type" value="Genomic_DNA"/>
</dbReference>
<evidence type="ECO:0000256" key="2">
    <source>
        <dbReference type="ARBA" id="ARBA00004939"/>
    </source>
</evidence>
<evidence type="ECO:0000256" key="3">
    <source>
        <dbReference type="ARBA" id="ARBA00007422"/>
    </source>
</evidence>
<dbReference type="AlphaFoldDB" id="A0A3N0V0X1"/>
<evidence type="ECO:0000256" key="9">
    <source>
        <dbReference type="RuleBase" id="RU363013"/>
    </source>
</evidence>
<comment type="function">
    <text evidence="8">Involved in the gluconeogenesis. Catalyzes stereospecifically the conversion of dihydroxyacetone phosphate (DHAP) to D-glyceraldehyde-3-phosphate (G3P).</text>
</comment>
<comment type="caution">
    <text evidence="10">The sequence shown here is derived from an EMBL/GenBank/DDBJ whole genome shotgun (WGS) entry which is preliminary data.</text>
</comment>
<dbReference type="PANTHER" id="PTHR21139:SF42">
    <property type="entry name" value="TRIOSEPHOSPHATE ISOMERASE"/>
    <property type="match status" value="1"/>
</dbReference>
<sequence>MRRKLVVGNWKMHGSLEQNQALLTQMMADLNGLRDADCAICVPHPYLAQAQQLLKGSNIGWGGQNVSPFQSGAYTGAVSARMLADFGCTYAIIGHSERRVLIHESNVTAAASFGAALQAGLTPIFCVGETLEERQAGVTEAVVGSQLIAILNTLGLDILSKAVQLRAVIAYEPVWAIGTGKTATPDQAQAVHAFIRKRIAERDPDIARRVRILYGGSVKPSNAAQLFVMPDIDGGLIGRCSLVANEFRDICLAAAESACVASQSISD</sequence>
<comment type="catalytic activity">
    <reaction evidence="8 9">
        <text>D-glyceraldehyde 3-phosphate = dihydroxyacetone phosphate</text>
        <dbReference type="Rhea" id="RHEA:18585"/>
        <dbReference type="ChEBI" id="CHEBI:57642"/>
        <dbReference type="ChEBI" id="CHEBI:59776"/>
        <dbReference type="EC" id="5.3.1.1"/>
    </reaction>
</comment>
<dbReference type="SUPFAM" id="SSF51351">
    <property type="entry name" value="Triosephosphate isomerase (TIM)"/>
    <property type="match status" value="1"/>
</dbReference>
<keyword evidence="11" id="KW-1185">Reference proteome</keyword>
<feature type="active site" description="Electrophile" evidence="8">
    <location>
        <position position="95"/>
    </location>
</feature>
<feature type="binding site" evidence="8">
    <location>
        <position position="217"/>
    </location>
    <ligand>
        <name>substrate</name>
    </ligand>
</feature>
<comment type="pathway">
    <text evidence="1 8 9">Carbohydrate degradation; glycolysis; D-glyceraldehyde 3-phosphate from glycerone phosphate: step 1/1.</text>
</comment>
<accession>A0A3N0V0X1</accession>
<keyword evidence="6 8" id="KW-0324">Glycolysis</keyword>
<dbReference type="Pfam" id="PF00121">
    <property type="entry name" value="TIM"/>
    <property type="match status" value="1"/>
</dbReference>
<evidence type="ECO:0000256" key="6">
    <source>
        <dbReference type="ARBA" id="ARBA00023152"/>
    </source>
</evidence>
<evidence type="ECO:0000256" key="8">
    <source>
        <dbReference type="HAMAP-Rule" id="MF_00147"/>
    </source>
</evidence>
<dbReference type="PROSITE" id="PS51440">
    <property type="entry name" value="TIM_2"/>
    <property type="match status" value="1"/>
</dbReference>
<comment type="subcellular location">
    <subcellularLocation>
        <location evidence="8 9">Cytoplasm</location>
    </subcellularLocation>
</comment>
<dbReference type="GO" id="GO:0005829">
    <property type="term" value="C:cytosol"/>
    <property type="evidence" value="ECO:0007669"/>
    <property type="project" value="TreeGrafter"/>
</dbReference>
<comment type="caution">
    <text evidence="8">Lacks conserved residue(s) required for the propagation of feature annotation.</text>
</comment>
<dbReference type="GO" id="GO:0046166">
    <property type="term" value="P:glyceraldehyde-3-phosphate biosynthetic process"/>
    <property type="evidence" value="ECO:0007669"/>
    <property type="project" value="TreeGrafter"/>
</dbReference>
<evidence type="ECO:0000256" key="7">
    <source>
        <dbReference type="ARBA" id="ARBA00023235"/>
    </source>
</evidence>
<evidence type="ECO:0000256" key="4">
    <source>
        <dbReference type="ARBA" id="ARBA00022432"/>
    </source>
</evidence>
<name>A0A3N0V0X1_9PROT</name>
<proteinExistence type="inferred from homology"/>
<dbReference type="CDD" id="cd00311">
    <property type="entry name" value="TIM"/>
    <property type="match status" value="1"/>
</dbReference>
<dbReference type="Gene3D" id="3.20.20.70">
    <property type="entry name" value="Aldolase class I"/>
    <property type="match status" value="1"/>
</dbReference>
<dbReference type="PROSITE" id="PS00171">
    <property type="entry name" value="TIM_1"/>
    <property type="match status" value="1"/>
</dbReference>
<protein>
    <recommendedName>
        <fullName evidence="8 9">Triosephosphate isomerase</fullName>
        <shortName evidence="8">TIM</shortName>
        <shortName evidence="8">TPI</shortName>
        <ecNumber evidence="8 9">5.3.1.1</ecNumber>
    </recommendedName>
    <alternativeName>
        <fullName evidence="8">Triose-phosphate isomerase</fullName>
    </alternativeName>
</protein>
<comment type="similarity">
    <text evidence="3 8 9">Belongs to the triosephosphate isomerase family.</text>
</comment>
<feature type="binding site" evidence="8">
    <location>
        <begin position="9"/>
        <end position="11"/>
    </location>
    <ligand>
        <name>substrate</name>
    </ligand>
</feature>
<dbReference type="PANTHER" id="PTHR21139">
    <property type="entry name" value="TRIOSEPHOSPHATE ISOMERASE"/>
    <property type="match status" value="1"/>
</dbReference>
<dbReference type="InterPro" id="IPR022896">
    <property type="entry name" value="TrioseP_Isoase_bac/euk"/>
</dbReference>
<keyword evidence="4 8" id="KW-0312">Gluconeogenesis</keyword>
<dbReference type="GO" id="GO:0019563">
    <property type="term" value="P:glycerol catabolic process"/>
    <property type="evidence" value="ECO:0007669"/>
    <property type="project" value="TreeGrafter"/>
</dbReference>
<dbReference type="InterPro" id="IPR000652">
    <property type="entry name" value="Triosephosphate_isomerase"/>
</dbReference>
<keyword evidence="7 8" id="KW-0413">Isomerase</keyword>
<dbReference type="RefSeq" id="WP_123237265.1">
    <property type="nucleotide sequence ID" value="NZ_RJVP01000003.1"/>
</dbReference>
<evidence type="ECO:0000256" key="1">
    <source>
        <dbReference type="ARBA" id="ARBA00004680"/>
    </source>
</evidence>
<dbReference type="GO" id="GO:0004807">
    <property type="term" value="F:triose-phosphate isomerase activity"/>
    <property type="evidence" value="ECO:0007669"/>
    <property type="project" value="UniProtKB-UniRule"/>
</dbReference>
<dbReference type="NCBIfam" id="TIGR00419">
    <property type="entry name" value="tim"/>
    <property type="match status" value="1"/>
</dbReference>
<keyword evidence="5 8" id="KW-0963">Cytoplasm</keyword>
<evidence type="ECO:0000313" key="10">
    <source>
        <dbReference type="EMBL" id="ROH86204.1"/>
    </source>
</evidence>
<dbReference type="FunFam" id="3.20.20.70:FF:000016">
    <property type="entry name" value="Triosephosphate isomerase"/>
    <property type="match status" value="1"/>
</dbReference>
<dbReference type="UniPathway" id="UPA00109">
    <property type="reaction ID" value="UER00189"/>
</dbReference>
<dbReference type="InterPro" id="IPR035990">
    <property type="entry name" value="TIM_sf"/>
</dbReference>
<feature type="binding site" evidence="8">
    <location>
        <position position="178"/>
    </location>
    <ligand>
        <name>substrate</name>
    </ligand>
</feature>
<dbReference type="InterPro" id="IPR020861">
    <property type="entry name" value="Triosephosphate_isomerase_AS"/>
</dbReference>
<gene>
    <name evidence="8" type="primary">tpiA</name>
    <name evidence="10" type="ORF">ED236_07090</name>
</gene>
<feature type="active site" description="Proton acceptor" evidence="8">
    <location>
        <position position="172"/>
    </location>
</feature>
<dbReference type="InterPro" id="IPR013785">
    <property type="entry name" value="Aldolase_TIM"/>
</dbReference>
<dbReference type="GO" id="GO:0006096">
    <property type="term" value="P:glycolytic process"/>
    <property type="evidence" value="ECO:0007669"/>
    <property type="project" value="UniProtKB-UniRule"/>
</dbReference>
<dbReference type="Proteomes" id="UP000275137">
    <property type="component" value="Unassembled WGS sequence"/>
</dbReference>
<reference evidence="10 11" key="1">
    <citation type="submission" date="2018-10" db="EMBL/GenBank/DDBJ databases">
        <authorList>
            <person name="Chen W.-M."/>
        </authorList>
    </citation>
    <scope>NUCLEOTIDE SEQUENCE [LARGE SCALE GENOMIC DNA]</scope>
    <source>
        <strain evidence="10 11">H-5</strain>
    </source>
</reference>
<dbReference type="HAMAP" id="MF_00147_B">
    <property type="entry name" value="TIM_B"/>
    <property type="match status" value="1"/>
</dbReference>
<dbReference type="EC" id="5.3.1.1" evidence="8 9"/>